<evidence type="ECO:0000259" key="2">
    <source>
        <dbReference type="PROSITE" id="PS51202"/>
    </source>
</evidence>
<dbReference type="AlphaFoldDB" id="A0A517DU66"/>
<dbReference type="PROSITE" id="PS51202">
    <property type="entry name" value="RCK_C"/>
    <property type="match status" value="1"/>
</dbReference>
<dbReference type="PANTHER" id="PTHR43833:SF7">
    <property type="entry name" value="KTR SYSTEM POTASSIUM UPTAKE PROTEIN C"/>
    <property type="match status" value="1"/>
</dbReference>
<dbReference type="GO" id="GO:0008324">
    <property type="term" value="F:monoatomic cation transmembrane transporter activity"/>
    <property type="evidence" value="ECO:0007669"/>
    <property type="project" value="InterPro"/>
</dbReference>
<dbReference type="InterPro" id="IPR036721">
    <property type="entry name" value="RCK_C_sf"/>
</dbReference>
<dbReference type="Gene3D" id="3.40.50.720">
    <property type="entry name" value="NAD(P)-binding Rossmann-like Domain"/>
    <property type="match status" value="1"/>
</dbReference>
<protein>
    <submittedName>
        <fullName evidence="3">Ktr system potassium uptake protein A</fullName>
    </submittedName>
</protein>
<evidence type="ECO:0000313" key="3">
    <source>
        <dbReference type="EMBL" id="QDR80887.1"/>
    </source>
</evidence>
<dbReference type="Pfam" id="PF02254">
    <property type="entry name" value="TrkA_N"/>
    <property type="match status" value="1"/>
</dbReference>
<dbReference type="Pfam" id="PF02080">
    <property type="entry name" value="TrkA_C"/>
    <property type="match status" value="1"/>
</dbReference>
<evidence type="ECO:0000313" key="4">
    <source>
        <dbReference type="Proteomes" id="UP000320776"/>
    </source>
</evidence>
<dbReference type="EMBL" id="CP036259">
    <property type="protein sequence ID" value="QDR80887.1"/>
    <property type="molecule type" value="Genomic_DNA"/>
</dbReference>
<dbReference type="InterPro" id="IPR003148">
    <property type="entry name" value="RCK_N"/>
</dbReference>
<dbReference type="SUPFAM" id="SSF116726">
    <property type="entry name" value="TrkA C-terminal domain-like"/>
    <property type="match status" value="1"/>
</dbReference>
<proteinExistence type="predicted"/>
<evidence type="ECO:0000259" key="1">
    <source>
        <dbReference type="PROSITE" id="PS51201"/>
    </source>
</evidence>
<gene>
    <name evidence="3" type="primary">ktrA</name>
    <name evidence="3" type="ORF">SPTER_22250</name>
</gene>
<name>A0A517DU66_9FIRM</name>
<organism evidence="3 4">
    <name type="scientific">Sporomusa termitida</name>
    <dbReference type="NCBI Taxonomy" id="2377"/>
    <lineage>
        <taxon>Bacteria</taxon>
        <taxon>Bacillati</taxon>
        <taxon>Bacillota</taxon>
        <taxon>Negativicutes</taxon>
        <taxon>Selenomonadales</taxon>
        <taxon>Sporomusaceae</taxon>
        <taxon>Sporomusa</taxon>
    </lineage>
</organism>
<dbReference type="InterPro" id="IPR036291">
    <property type="entry name" value="NAD(P)-bd_dom_sf"/>
</dbReference>
<dbReference type="InterPro" id="IPR050721">
    <property type="entry name" value="Trk_Ktr_HKT_K-transport"/>
</dbReference>
<reference evidence="3 4" key="1">
    <citation type="submission" date="2019-02" db="EMBL/GenBank/DDBJ databases">
        <title>Closed genome of Sporomusa termitida DSM 4440.</title>
        <authorList>
            <person name="Poehlein A."/>
            <person name="Daniel R."/>
        </authorList>
    </citation>
    <scope>NUCLEOTIDE SEQUENCE [LARGE SCALE GENOMIC DNA]</scope>
    <source>
        <strain evidence="3 4">DSM 4440</strain>
    </source>
</reference>
<dbReference type="SUPFAM" id="SSF51735">
    <property type="entry name" value="NAD(P)-binding Rossmann-fold domains"/>
    <property type="match status" value="1"/>
</dbReference>
<accession>A0A517DU66</accession>
<dbReference type="Gene3D" id="3.30.70.1450">
    <property type="entry name" value="Regulator of K+ conductance, C-terminal domain"/>
    <property type="match status" value="1"/>
</dbReference>
<keyword evidence="4" id="KW-1185">Reference proteome</keyword>
<dbReference type="OrthoDB" id="9776294at2"/>
<dbReference type="InterPro" id="IPR006037">
    <property type="entry name" value="RCK_C"/>
</dbReference>
<dbReference type="PANTHER" id="PTHR43833">
    <property type="entry name" value="POTASSIUM CHANNEL PROTEIN 2-RELATED-RELATED"/>
    <property type="match status" value="1"/>
</dbReference>
<dbReference type="Proteomes" id="UP000320776">
    <property type="component" value="Chromosome"/>
</dbReference>
<dbReference type="PROSITE" id="PS51201">
    <property type="entry name" value="RCK_N"/>
    <property type="match status" value="1"/>
</dbReference>
<dbReference type="GO" id="GO:0006813">
    <property type="term" value="P:potassium ion transport"/>
    <property type="evidence" value="ECO:0007669"/>
    <property type="project" value="InterPro"/>
</dbReference>
<feature type="domain" description="RCK N-terminal" evidence="1">
    <location>
        <begin position="5"/>
        <end position="121"/>
    </location>
</feature>
<sequence>MKKKNKQFAVIGLGRFGTSVATTLYTLGYEVLAIDADEDRIQKFSEEVTHVVQADTTDENSLKALGIRNFDVVVVAIGEDVQANVLTTLLLKDLGVKHIVAKARNELHGKMLSKIGADRVVYPERDMGQRVAHNLVSTNVLEYIELSPDLSIVEITAPKTLIGQSLAQANLRAKYEVNVVAIKRGAELIVPPQPDENIKPGDIIIFVGQTKGIQKLEEME</sequence>
<feature type="domain" description="RCK C-terminal" evidence="2">
    <location>
        <begin position="138"/>
        <end position="220"/>
    </location>
</feature>
<dbReference type="KEGG" id="sted:SPTER_22250"/>
<dbReference type="RefSeq" id="WP_144350446.1">
    <property type="nucleotide sequence ID" value="NZ_CP036259.1"/>
</dbReference>